<name>A0A1B6M789_9HEMI</name>
<feature type="compositionally biased region" description="Polar residues" evidence="1">
    <location>
        <begin position="206"/>
        <end position="215"/>
    </location>
</feature>
<feature type="compositionally biased region" description="Acidic residues" evidence="1">
    <location>
        <begin position="216"/>
        <end position="229"/>
    </location>
</feature>
<organism evidence="2">
    <name type="scientific">Graphocephala atropunctata</name>
    <dbReference type="NCBI Taxonomy" id="36148"/>
    <lineage>
        <taxon>Eukaryota</taxon>
        <taxon>Metazoa</taxon>
        <taxon>Ecdysozoa</taxon>
        <taxon>Arthropoda</taxon>
        <taxon>Hexapoda</taxon>
        <taxon>Insecta</taxon>
        <taxon>Pterygota</taxon>
        <taxon>Neoptera</taxon>
        <taxon>Paraneoptera</taxon>
        <taxon>Hemiptera</taxon>
        <taxon>Auchenorrhyncha</taxon>
        <taxon>Membracoidea</taxon>
        <taxon>Cicadellidae</taxon>
        <taxon>Cicadellinae</taxon>
        <taxon>Cicadellini</taxon>
        <taxon>Graphocephala</taxon>
    </lineage>
</organism>
<sequence length="229" mass="24662">KTIGRVRLNNEDKTKSISDSSSNEIAPRCIGTCTGMSLMGGFGCISASNIGTMGASKIGTMRAATLGAMGNTKLSAFGISKAAEVGNFGVARTAKIVKPIIRPGQTQFLSQPPTLLSANTYQPMILPNHPPVPPRNPFRFPPPPSLIHLPLPHRPLPPPPPRMPVPALRVITMQESKRKCKPVICHPHMVHCIPVVCPLPRESSNDNDYSEQSNDSGDDYDSSTYNDES</sequence>
<gene>
    <name evidence="2" type="ORF">g.53591</name>
</gene>
<dbReference type="EMBL" id="GEBQ01008223">
    <property type="protein sequence ID" value="JAT31754.1"/>
    <property type="molecule type" value="Transcribed_RNA"/>
</dbReference>
<dbReference type="AlphaFoldDB" id="A0A1B6M789"/>
<accession>A0A1B6M789</accession>
<reference evidence="2" key="1">
    <citation type="submission" date="2015-11" db="EMBL/GenBank/DDBJ databases">
        <title>De novo transcriptome assembly of four potential Pierce s Disease insect vectors from Arizona vineyards.</title>
        <authorList>
            <person name="Tassone E.E."/>
        </authorList>
    </citation>
    <scope>NUCLEOTIDE SEQUENCE</scope>
</reference>
<feature type="region of interest" description="Disordered" evidence="1">
    <location>
        <begin position="1"/>
        <end position="23"/>
    </location>
</feature>
<evidence type="ECO:0000313" key="2">
    <source>
        <dbReference type="EMBL" id="JAT31754.1"/>
    </source>
</evidence>
<feature type="non-terminal residue" evidence="2">
    <location>
        <position position="1"/>
    </location>
</feature>
<evidence type="ECO:0000256" key="1">
    <source>
        <dbReference type="SAM" id="MobiDB-lite"/>
    </source>
</evidence>
<proteinExistence type="predicted"/>
<protein>
    <submittedName>
        <fullName evidence="2">Uncharacterized protein</fullName>
    </submittedName>
</protein>
<feature type="region of interest" description="Disordered" evidence="1">
    <location>
        <begin position="201"/>
        <end position="229"/>
    </location>
</feature>